<keyword evidence="1" id="KW-0479">Metal-binding</keyword>
<keyword evidence="1" id="KW-0863">Zinc-finger</keyword>
<sequence>MQNAAQFEDAVVDPAKIRKKGESKTYNYQAVTAMDWNSGVSPLDAWLNQSAIPYTAPTVDLQEEKRRSRKDSVAQEIEEIKIFRNVHMAIAPEPANGQHPVAIDAIAELEVDTQIYYRNIVDRYPDLPSYLALRLARANRDRAERLRRQKIRGQTSQGSSDLDGEDYHRNSTSPARQTMTGKPNASIFNAQKKHKCKIYDKRLSEPALYKHICIAILVKSPMLCEIESCGRHFSVESNLRHHHKVYGGNRLSPCESSAANGDITANGDTKGYGQDWASWNLSMASLAEPANHDSPVQEYTCDDCRFEGLNYDGKRPCSNCNSCKSWLYL</sequence>
<proteinExistence type="predicted"/>
<evidence type="ECO:0000256" key="2">
    <source>
        <dbReference type="SAM" id="MobiDB-lite"/>
    </source>
</evidence>
<feature type="region of interest" description="Disordered" evidence="2">
    <location>
        <begin position="146"/>
        <end position="186"/>
    </location>
</feature>
<organism evidence="4 5">
    <name type="scientific">Lepraria finkii</name>
    <dbReference type="NCBI Taxonomy" id="1340010"/>
    <lineage>
        <taxon>Eukaryota</taxon>
        <taxon>Fungi</taxon>
        <taxon>Dikarya</taxon>
        <taxon>Ascomycota</taxon>
        <taxon>Pezizomycotina</taxon>
        <taxon>Lecanoromycetes</taxon>
        <taxon>OSLEUM clade</taxon>
        <taxon>Lecanoromycetidae</taxon>
        <taxon>Lecanorales</taxon>
        <taxon>Lecanorineae</taxon>
        <taxon>Stereocaulaceae</taxon>
        <taxon>Lepraria</taxon>
    </lineage>
</organism>
<evidence type="ECO:0000256" key="1">
    <source>
        <dbReference type="PROSITE-ProRule" id="PRU00042"/>
    </source>
</evidence>
<evidence type="ECO:0000259" key="3">
    <source>
        <dbReference type="PROSITE" id="PS50157"/>
    </source>
</evidence>
<feature type="compositionally biased region" description="Polar residues" evidence="2">
    <location>
        <begin position="170"/>
        <end position="186"/>
    </location>
</feature>
<comment type="caution">
    <text evidence="4">The sequence shown here is derived from an EMBL/GenBank/DDBJ whole genome shotgun (WGS) entry which is preliminary data.</text>
</comment>
<keyword evidence="5" id="KW-1185">Reference proteome</keyword>
<dbReference type="InterPro" id="IPR013087">
    <property type="entry name" value="Znf_C2H2_type"/>
</dbReference>
<feature type="domain" description="C2H2-type" evidence="3">
    <location>
        <begin position="222"/>
        <end position="251"/>
    </location>
</feature>
<dbReference type="PROSITE" id="PS50157">
    <property type="entry name" value="ZINC_FINGER_C2H2_2"/>
    <property type="match status" value="1"/>
</dbReference>
<dbReference type="Proteomes" id="UP001590951">
    <property type="component" value="Unassembled WGS sequence"/>
</dbReference>
<evidence type="ECO:0000313" key="5">
    <source>
        <dbReference type="Proteomes" id="UP001590951"/>
    </source>
</evidence>
<keyword evidence="1" id="KW-0862">Zinc</keyword>
<accession>A0ABR4B8D5</accession>
<dbReference type="EMBL" id="JBHFEH010000018">
    <property type="protein sequence ID" value="KAL2053865.1"/>
    <property type="molecule type" value="Genomic_DNA"/>
</dbReference>
<protein>
    <recommendedName>
        <fullName evidence="3">C2H2-type domain-containing protein</fullName>
    </recommendedName>
</protein>
<name>A0ABR4B8D5_9LECA</name>
<gene>
    <name evidence="4" type="ORF">ABVK25_005794</name>
</gene>
<evidence type="ECO:0000313" key="4">
    <source>
        <dbReference type="EMBL" id="KAL2053865.1"/>
    </source>
</evidence>
<reference evidence="4 5" key="1">
    <citation type="submission" date="2024-09" db="EMBL/GenBank/DDBJ databases">
        <title>Rethinking Asexuality: The Enigmatic Case of Functional Sexual Genes in Lepraria (Stereocaulaceae).</title>
        <authorList>
            <person name="Doellman M."/>
            <person name="Sun Y."/>
            <person name="Barcenas-Pena A."/>
            <person name="Lumbsch H.T."/>
            <person name="Grewe F."/>
        </authorList>
    </citation>
    <scope>NUCLEOTIDE SEQUENCE [LARGE SCALE GENOMIC DNA]</scope>
    <source>
        <strain evidence="4 5">Grewe 0041</strain>
    </source>
</reference>